<comment type="caution">
    <text evidence="1">The sequence shown here is derived from an EMBL/GenBank/DDBJ whole genome shotgun (WGS) entry which is preliminary data.</text>
</comment>
<evidence type="ECO:0008006" key="3">
    <source>
        <dbReference type="Google" id="ProtNLM"/>
    </source>
</evidence>
<evidence type="ECO:0000313" key="1">
    <source>
        <dbReference type="EMBL" id="TCD65227.1"/>
    </source>
</evidence>
<dbReference type="OrthoDB" id="2802422at2759"/>
<name>A0A4V2MW78_9APHY</name>
<dbReference type="AlphaFoldDB" id="A0A4V2MW78"/>
<protein>
    <recommendedName>
        <fullName evidence="3">F-box domain-containing protein</fullName>
    </recommendedName>
</protein>
<gene>
    <name evidence="1" type="ORF">EIP91_002974</name>
</gene>
<dbReference type="EMBL" id="RWJN01000192">
    <property type="protein sequence ID" value="TCD65227.1"/>
    <property type="molecule type" value="Genomic_DNA"/>
</dbReference>
<dbReference type="Proteomes" id="UP000292702">
    <property type="component" value="Unassembled WGS sequence"/>
</dbReference>
<evidence type="ECO:0000313" key="2">
    <source>
        <dbReference type="Proteomes" id="UP000292702"/>
    </source>
</evidence>
<keyword evidence="2" id="KW-1185">Reference proteome</keyword>
<accession>A0A4V2MW78</accession>
<sequence length="541" mass="61448">MDVDDGFENFDEVAVAVRPPIPSQAARLSWDVLITVAENAIGLPLLQLMRTCRILYHAGAPYLLADRDIEVGDSLLRVLSFCTFVLRDPERRARPLRSLRLSSRFVVTSTARDQRYLKMAYKMLARVFRYAKNIAFLSIQDSEEILAGDPTGTGLSKALSSLRKVTRVELTDARELTQDAFAEMQAPIEEADVLFDCSFKHGFEHPDPAFTFRHAHGSLTSLFIQSYGGEYDFPVPETPFSTLRSLHMESTDPQTSLVSLMQAFPNITSFHWHDHRDEEISDDVDRWPDNSEELRAQELLLTADQWARLDVLGAEIMPCYIAGLQSPVRRWSFRSLRVNNVRQFHTVMNDIRPSTLIVEFNANLFDHQEDLELFPVFPLKHLRATINLDEGKKPTGRFLECMSHALRTLALTSIALNLCHLIKRKTVFTSLPLNPDGQQSSDEEDSDAGYNFRMEVVDDMSTPDPIRDYLSSMDVTAYAEFLARIVPTLEVISIIHGGDRQTVRYDDPKWYFHIARSEDGAISIEKLDPEAGEGLFERLAA</sequence>
<reference evidence="1 2" key="1">
    <citation type="submission" date="2018-11" db="EMBL/GenBank/DDBJ databases">
        <title>Genome assembly of Steccherinum ochraceum LE-BIN_3174, the white-rot fungus of the Steccherinaceae family (The Residual Polyporoid clade, Polyporales, Basidiomycota).</title>
        <authorList>
            <person name="Fedorova T.V."/>
            <person name="Glazunova O.A."/>
            <person name="Landesman E.O."/>
            <person name="Moiseenko K.V."/>
            <person name="Psurtseva N.V."/>
            <person name="Savinova O.S."/>
            <person name="Shakhova N.V."/>
            <person name="Tyazhelova T.V."/>
            <person name="Vasina D.V."/>
        </authorList>
    </citation>
    <scope>NUCLEOTIDE SEQUENCE [LARGE SCALE GENOMIC DNA]</scope>
    <source>
        <strain evidence="1 2">LE-BIN_3174</strain>
    </source>
</reference>
<organism evidence="1 2">
    <name type="scientific">Steccherinum ochraceum</name>
    <dbReference type="NCBI Taxonomy" id="92696"/>
    <lineage>
        <taxon>Eukaryota</taxon>
        <taxon>Fungi</taxon>
        <taxon>Dikarya</taxon>
        <taxon>Basidiomycota</taxon>
        <taxon>Agaricomycotina</taxon>
        <taxon>Agaricomycetes</taxon>
        <taxon>Polyporales</taxon>
        <taxon>Steccherinaceae</taxon>
        <taxon>Steccherinum</taxon>
    </lineage>
</organism>
<proteinExistence type="predicted"/>